<evidence type="ECO:0000313" key="8">
    <source>
        <dbReference type="EMBL" id="GIU03005.1"/>
    </source>
</evidence>
<dbReference type="InterPro" id="IPR018076">
    <property type="entry name" value="T2SS_GspF_dom"/>
</dbReference>
<keyword evidence="9" id="KW-1185">Reference proteome</keyword>
<dbReference type="EMBL" id="BPFB01000088">
    <property type="protein sequence ID" value="GIU03005.1"/>
    <property type="molecule type" value="Genomic_DNA"/>
</dbReference>
<feature type="transmembrane region" description="Helical" evidence="6">
    <location>
        <begin position="292"/>
        <end position="313"/>
    </location>
</feature>
<evidence type="ECO:0000256" key="1">
    <source>
        <dbReference type="ARBA" id="ARBA00004651"/>
    </source>
</evidence>
<keyword evidence="5 6" id="KW-0472">Membrane</keyword>
<reference evidence="8 9" key="1">
    <citation type="submission" date="2021-05" db="EMBL/GenBank/DDBJ databases">
        <title>Molecular characterization for Shewanella algae harboring chromosomal blaOXA-55-like strains isolated from clinical and environment sample.</title>
        <authorList>
            <person name="Ohama Y."/>
            <person name="Aoki K."/>
            <person name="Harada S."/>
            <person name="Moriya K."/>
            <person name="Ishii Y."/>
            <person name="Tateda K."/>
        </authorList>
    </citation>
    <scope>NUCLEOTIDE SEQUENCE [LARGE SCALE GENOMIC DNA]</scope>
    <source>
        <strain evidence="8 9">LMG 23746</strain>
    </source>
</reference>
<comment type="subcellular location">
    <subcellularLocation>
        <location evidence="1">Cell membrane</location>
        <topology evidence="1">Multi-pass membrane protein</topology>
    </subcellularLocation>
</comment>
<comment type="caution">
    <text evidence="8">The sequence shown here is derived from an EMBL/GenBank/DDBJ whole genome shotgun (WGS) entry which is preliminary data.</text>
</comment>
<accession>A0ABQ4NTG5</accession>
<keyword evidence="3 6" id="KW-0812">Transmembrane</keyword>
<evidence type="ECO:0000256" key="4">
    <source>
        <dbReference type="ARBA" id="ARBA00022989"/>
    </source>
</evidence>
<keyword evidence="4 6" id="KW-1133">Transmembrane helix</keyword>
<dbReference type="RefSeq" id="WP_110456951.1">
    <property type="nucleotide sequence ID" value="NZ_BPFB01000088.1"/>
</dbReference>
<keyword evidence="2" id="KW-1003">Cell membrane</keyword>
<sequence>MDYLIGLINQAFDDPQHVEWAIYVVAAIAGITLALSISFLISGIYSPVRKRLQHIAGDNRQPVVDDQSEVNKTLEHGIGKLGKLSFLNLSNDETRRLLIHAGLHSDNALAVFSAIRLLLLLTGAVLSIVILQYFNDQSAMISIYLVCLIMGVFFLAPSMILTYMANKRMRALRVGFPDALDLLVVCCEAGLGLLAALQRVARELSLSHPDLSSELELVCSKVRAGLTIKVALNEFTERTGLEDIKGLNSAISQSIRLGTGIAATLRVFSEEYRDKRLQQAEEQAAKMAVKMIFPMMFCIWPSFFIVAVGPAVLKVMKVWGQAF</sequence>
<gene>
    <name evidence="8" type="ORF">TUM4630_35930</name>
</gene>
<feature type="transmembrane region" description="Helical" evidence="6">
    <location>
        <begin position="141"/>
        <end position="163"/>
    </location>
</feature>
<evidence type="ECO:0000256" key="3">
    <source>
        <dbReference type="ARBA" id="ARBA00022692"/>
    </source>
</evidence>
<proteinExistence type="predicted"/>
<evidence type="ECO:0000256" key="6">
    <source>
        <dbReference type="SAM" id="Phobius"/>
    </source>
</evidence>
<evidence type="ECO:0000313" key="9">
    <source>
        <dbReference type="Proteomes" id="UP000761574"/>
    </source>
</evidence>
<evidence type="ECO:0000259" key="7">
    <source>
        <dbReference type="Pfam" id="PF00482"/>
    </source>
</evidence>
<name>A0ABQ4NTG5_9GAMM</name>
<protein>
    <submittedName>
        <fullName evidence="8">Pilus assembly protein TadC</fullName>
    </submittedName>
</protein>
<feature type="transmembrane region" description="Helical" evidence="6">
    <location>
        <begin position="20"/>
        <end position="45"/>
    </location>
</feature>
<dbReference type="PANTHER" id="PTHR35007:SF2">
    <property type="entry name" value="PILUS ASSEMBLE PROTEIN"/>
    <property type="match status" value="1"/>
</dbReference>
<evidence type="ECO:0000256" key="5">
    <source>
        <dbReference type="ARBA" id="ARBA00023136"/>
    </source>
</evidence>
<dbReference type="Proteomes" id="UP000761574">
    <property type="component" value="Unassembled WGS sequence"/>
</dbReference>
<organism evidence="8 9">
    <name type="scientific">Shewanella algidipiscicola</name>
    <dbReference type="NCBI Taxonomy" id="614070"/>
    <lineage>
        <taxon>Bacteria</taxon>
        <taxon>Pseudomonadati</taxon>
        <taxon>Pseudomonadota</taxon>
        <taxon>Gammaproteobacteria</taxon>
        <taxon>Alteromonadales</taxon>
        <taxon>Shewanellaceae</taxon>
        <taxon>Shewanella</taxon>
    </lineage>
</organism>
<evidence type="ECO:0000256" key="2">
    <source>
        <dbReference type="ARBA" id="ARBA00022475"/>
    </source>
</evidence>
<feature type="transmembrane region" description="Helical" evidence="6">
    <location>
        <begin position="117"/>
        <end position="135"/>
    </location>
</feature>
<dbReference type="PANTHER" id="PTHR35007">
    <property type="entry name" value="INTEGRAL MEMBRANE PROTEIN-RELATED"/>
    <property type="match status" value="1"/>
</dbReference>
<feature type="domain" description="Type II secretion system protein GspF" evidence="7">
    <location>
        <begin position="180"/>
        <end position="308"/>
    </location>
</feature>
<dbReference type="Pfam" id="PF00482">
    <property type="entry name" value="T2SSF"/>
    <property type="match status" value="1"/>
</dbReference>